<reference evidence="1 2" key="1">
    <citation type="submission" date="2020-08" db="EMBL/GenBank/DDBJ databases">
        <title>Putative novel bacterial strains isolated from necrotic wheat leaf tissues caused by Xanthomonas translucens.</title>
        <authorList>
            <person name="Tambong J.T."/>
        </authorList>
    </citation>
    <scope>NUCLEOTIDE SEQUENCE [LARGE SCALE GENOMIC DNA]</scope>
    <source>
        <strain evidence="2">DOAB 1063</strain>
    </source>
</reference>
<gene>
    <name evidence="1" type="ORF">H8S47_14815</name>
</gene>
<dbReference type="RefSeq" id="WP_187504598.1">
    <property type="nucleotide sequence ID" value="NZ_CP162536.1"/>
</dbReference>
<protein>
    <submittedName>
        <fullName evidence="1">Uncharacterized protein</fullName>
    </submittedName>
</protein>
<proteinExistence type="predicted"/>
<sequence>MIELFLLAIAPVLGNASPNSALQRTPTTDDGLPRLQCDTNYTNLLGKRVNLPLKITFGPMARGVVPLSPSGLVLYGNATFAFSGTAPIEVTQIVPSTGEAATDSNLQSLFKFNGGIFSATTTMQNLDAKIALIEINFTERLVPSGRYQNWTAHCRQVSGFYSKSPH</sequence>
<accession>A0ABR7AR65</accession>
<evidence type="ECO:0000313" key="1">
    <source>
        <dbReference type="EMBL" id="MBC3942945.1"/>
    </source>
</evidence>
<keyword evidence="2" id="KW-1185">Reference proteome</keyword>
<name>A0ABR7AR65_9SPHN</name>
<dbReference type="Proteomes" id="UP000597613">
    <property type="component" value="Unassembled WGS sequence"/>
</dbReference>
<organism evidence="1 2">
    <name type="scientific">Sphingomonas albertensis</name>
    <dbReference type="NCBI Taxonomy" id="2762591"/>
    <lineage>
        <taxon>Bacteria</taxon>
        <taxon>Pseudomonadati</taxon>
        <taxon>Pseudomonadota</taxon>
        <taxon>Alphaproteobacteria</taxon>
        <taxon>Sphingomonadales</taxon>
        <taxon>Sphingomonadaceae</taxon>
        <taxon>Sphingomonas</taxon>
    </lineage>
</organism>
<dbReference type="EMBL" id="JACONT010000036">
    <property type="protein sequence ID" value="MBC3942945.1"/>
    <property type="molecule type" value="Genomic_DNA"/>
</dbReference>
<comment type="caution">
    <text evidence="1">The sequence shown here is derived from an EMBL/GenBank/DDBJ whole genome shotgun (WGS) entry which is preliminary data.</text>
</comment>
<evidence type="ECO:0000313" key="2">
    <source>
        <dbReference type="Proteomes" id="UP000597613"/>
    </source>
</evidence>